<dbReference type="AlphaFoldDB" id="A0A9J5XAE2"/>
<name>A0A9J5XAE2_SOLCO</name>
<comment type="caution">
    <text evidence="1">The sequence shown here is derived from an EMBL/GenBank/DDBJ whole genome shotgun (WGS) entry which is preliminary data.</text>
</comment>
<evidence type="ECO:0000313" key="2">
    <source>
        <dbReference type="Proteomes" id="UP000824120"/>
    </source>
</evidence>
<evidence type="ECO:0000313" key="1">
    <source>
        <dbReference type="EMBL" id="KAG5585307.1"/>
    </source>
</evidence>
<accession>A0A9J5XAE2</accession>
<organism evidence="1 2">
    <name type="scientific">Solanum commersonii</name>
    <name type="common">Commerson's wild potato</name>
    <name type="synonym">Commerson's nightshade</name>
    <dbReference type="NCBI Taxonomy" id="4109"/>
    <lineage>
        <taxon>Eukaryota</taxon>
        <taxon>Viridiplantae</taxon>
        <taxon>Streptophyta</taxon>
        <taxon>Embryophyta</taxon>
        <taxon>Tracheophyta</taxon>
        <taxon>Spermatophyta</taxon>
        <taxon>Magnoliopsida</taxon>
        <taxon>eudicotyledons</taxon>
        <taxon>Gunneridae</taxon>
        <taxon>Pentapetalae</taxon>
        <taxon>asterids</taxon>
        <taxon>lamiids</taxon>
        <taxon>Solanales</taxon>
        <taxon>Solanaceae</taxon>
        <taxon>Solanoideae</taxon>
        <taxon>Solaneae</taxon>
        <taxon>Solanum</taxon>
    </lineage>
</organism>
<reference evidence="1 2" key="1">
    <citation type="submission" date="2020-09" db="EMBL/GenBank/DDBJ databases">
        <title>De no assembly of potato wild relative species, Solanum commersonii.</title>
        <authorList>
            <person name="Cho K."/>
        </authorList>
    </citation>
    <scope>NUCLEOTIDE SEQUENCE [LARGE SCALE GENOMIC DNA]</scope>
    <source>
        <strain evidence="1">LZ3.2</strain>
        <tissue evidence="1">Leaf</tissue>
    </source>
</reference>
<sequence length="140" mass="16495">MRKYPILCGRNSRQKIIFQAMPNIIMRYLLKRRDTILHGWTYYDGYRPKFWYKLVKLFPPSTGRWKCNTHGVSMGNPGLISENFCVRDSNGDILCAKSLKMVIIETYSLESVHILNGEWKFPMRVTMELNTINMIMILEP</sequence>
<proteinExistence type="predicted"/>
<protein>
    <submittedName>
        <fullName evidence="1">Uncharacterized protein</fullName>
    </submittedName>
</protein>
<dbReference type="EMBL" id="JACXVP010000009">
    <property type="protein sequence ID" value="KAG5585307.1"/>
    <property type="molecule type" value="Genomic_DNA"/>
</dbReference>
<dbReference type="Proteomes" id="UP000824120">
    <property type="component" value="Chromosome 9"/>
</dbReference>
<keyword evidence="2" id="KW-1185">Reference proteome</keyword>
<gene>
    <name evidence="1" type="ORF">H5410_045741</name>
</gene>